<evidence type="ECO:0000259" key="3">
    <source>
        <dbReference type="Pfam" id="PF03981"/>
    </source>
</evidence>
<sequence length="183" mass="20199">MFRRLFTRNRRNEAIAYSLYGAIVAQARQPALYTEFAVPDTLDGRFDMIVLHGFLLFHRLKDESAEDRQVGQDVFDIFLKDMDGTLREMGVGDISVPKKLKKMAEAFFGRIRAYDEALLSGERAKLVDAIERNVFPDGASAAVGERIADYVEAAVVALAAQPLPVILSGKLDYSSLPTPSAAA</sequence>
<dbReference type="EMBL" id="JBEPSM010000001">
    <property type="protein sequence ID" value="MET4632980.1"/>
    <property type="molecule type" value="Genomic_DNA"/>
</dbReference>
<dbReference type="PIRSF" id="PIRSF032079">
    <property type="entry name" value="UCP032079"/>
    <property type="match status" value="1"/>
</dbReference>
<evidence type="ECO:0000256" key="1">
    <source>
        <dbReference type="ARBA" id="ARBA00006407"/>
    </source>
</evidence>
<comment type="caution">
    <text evidence="4">The sequence shown here is derived from an EMBL/GenBank/DDBJ whole genome shotgun (WGS) entry which is preliminary data.</text>
</comment>
<proteinExistence type="inferred from homology"/>
<name>A0ABV2QX59_9HYPH</name>
<accession>A0ABV2QX59</accession>
<evidence type="ECO:0000313" key="5">
    <source>
        <dbReference type="Proteomes" id="UP001549321"/>
    </source>
</evidence>
<dbReference type="PANTHER" id="PTHR12184">
    <property type="entry name" value="UBIQUINOL-CYTOCHROME C REDUCTASE COMPLEX ASSEMBLY FACTOR 1 FAMILY MEMBER"/>
    <property type="match status" value="1"/>
</dbReference>
<protein>
    <submittedName>
        <fullName evidence="4">Cytochrome b pre-mRNA-processing protein 3</fullName>
    </submittedName>
</protein>
<dbReference type="PANTHER" id="PTHR12184:SF1">
    <property type="entry name" value="UBIQUINOL-CYTOCHROME-C REDUCTASE COMPLEX ASSEMBLY FACTOR 1"/>
    <property type="match status" value="1"/>
</dbReference>
<feature type="domain" description="Ubiquinol-cytochrome c chaperone" evidence="3">
    <location>
        <begin position="35"/>
        <end position="171"/>
    </location>
</feature>
<dbReference type="RefSeq" id="WP_354549051.1">
    <property type="nucleotide sequence ID" value="NZ_JBEPSM010000001.1"/>
</dbReference>
<evidence type="ECO:0000313" key="4">
    <source>
        <dbReference type="EMBL" id="MET4632980.1"/>
    </source>
</evidence>
<dbReference type="Proteomes" id="UP001549321">
    <property type="component" value="Unassembled WGS sequence"/>
</dbReference>
<organism evidence="4 5">
    <name type="scientific">Kaistia defluvii</name>
    <dbReference type="NCBI Taxonomy" id="410841"/>
    <lineage>
        <taxon>Bacteria</taxon>
        <taxon>Pseudomonadati</taxon>
        <taxon>Pseudomonadota</taxon>
        <taxon>Alphaproteobacteria</taxon>
        <taxon>Hyphomicrobiales</taxon>
        <taxon>Kaistiaceae</taxon>
        <taxon>Kaistia</taxon>
    </lineage>
</organism>
<keyword evidence="5" id="KW-1185">Reference proteome</keyword>
<comment type="similarity">
    <text evidence="1">Belongs to the CBP3 family.</text>
</comment>
<reference evidence="4 5" key="1">
    <citation type="submission" date="2024-06" db="EMBL/GenBank/DDBJ databases">
        <title>Sorghum-associated microbial communities from plants grown in Nebraska, USA.</title>
        <authorList>
            <person name="Schachtman D."/>
        </authorList>
    </citation>
    <scope>NUCLEOTIDE SEQUENCE [LARGE SCALE GENOMIC DNA]</scope>
    <source>
        <strain evidence="4 5">3207</strain>
    </source>
</reference>
<dbReference type="InterPro" id="IPR007129">
    <property type="entry name" value="Ubiqinol_cyt_c_chaperone_CPB3"/>
</dbReference>
<dbReference type="InterPro" id="IPR014569">
    <property type="entry name" value="Ubq_cyt-c_CBP3-rel"/>
</dbReference>
<gene>
    <name evidence="4" type="ORF">ABIE08_000893</name>
</gene>
<dbReference type="InterPro" id="IPR021150">
    <property type="entry name" value="Ubiq_cyt_c_chap"/>
</dbReference>
<comment type="similarity">
    <text evidence="2">Belongs to the UPF0174 family.</text>
</comment>
<evidence type="ECO:0000256" key="2">
    <source>
        <dbReference type="ARBA" id="ARBA00006436"/>
    </source>
</evidence>
<dbReference type="Pfam" id="PF03981">
    <property type="entry name" value="Ubiq_cyt_C_chap"/>
    <property type="match status" value="1"/>
</dbReference>